<dbReference type="RefSeq" id="WP_150805699.1">
    <property type="nucleotide sequence ID" value="NZ_CABVHY010000023.1"/>
</dbReference>
<proteinExistence type="predicted"/>
<sequence length="128" mass="13968">MSDPGLALQKALFDKLSASLTVPVFDAVPAGTMYPYVTLDYEAVDNTTPVSGKKRENRLFYLSVWSNYKGQAEVKRINSEIAAALDEIPLPLSTGTAVSVRVVHTGTHREPDGVTYMGSVTLRIITQH</sequence>
<accession>A0A5E7EAD6</accession>
<reference evidence="1 2" key="1">
    <citation type="submission" date="2019-09" db="EMBL/GenBank/DDBJ databases">
        <authorList>
            <person name="Chandra G."/>
            <person name="Truman W A."/>
        </authorList>
    </citation>
    <scope>NUCLEOTIDE SEQUENCE [LARGE SCALE GENOMIC DNA]</scope>
    <source>
        <strain evidence="1">PS723</strain>
    </source>
</reference>
<dbReference type="EMBL" id="CABVHY010000023">
    <property type="protein sequence ID" value="VVO23243.1"/>
    <property type="molecule type" value="Genomic_DNA"/>
</dbReference>
<dbReference type="AlphaFoldDB" id="A0A5E7EAD6"/>
<dbReference type="Pfam" id="PF11367">
    <property type="entry name" value="Tail_completion_gp17"/>
    <property type="match status" value="1"/>
</dbReference>
<organism evidence="1 2">
    <name type="scientific">Pseudomonas fluorescens</name>
    <dbReference type="NCBI Taxonomy" id="294"/>
    <lineage>
        <taxon>Bacteria</taxon>
        <taxon>Pseudomonadati</taxon>
        <taxon>Pseudomonadota</taxon>
        <taxon>Gammaproteobacteria</taxon>
        <taxon>Pseudomonadales</taxon>
        <taxon>Pseudomonadaceae</taxon>
        <taxon>Pseudomonas</taxon>
    </lineage>
</organism>
<gene>
    <name evidence="1" type="ORF">PS723_04388</name>
</gene>
<dbReference type="InterPro" id="IPR053745">
    <property type="entry name" value="Viral_Tail_Comp_sf"/>
</dbReference>
<dbReference type="InterPro" id="IPR021508">
    <property type="entry name" value="Gp17-like"/>
</dbReference>
<evidence type="ECO:0000313" key="1">
    <source>
        <dbReference type="EMBL" id="VVO23243.1"/>
    </source>
</evidence>
<evidence type="ECO:0000313" key="2">
    <source>
        <dbReference type="Proteomes" id="UP000379480"/>
    </source>
</evidence>
<dbReference type="Proteomes" id="UP000379480">
    <property type="component" value="Unassembled WGS sequence"/>
</dbReference>
<dbReference type="OrthoDB" id="6957354at2"/>
<name>A0A5E7EAD6_PSEFL</name>
<protein>
    <recommendedName>
        <fullName evidence="3">DUF3168 domain-containing protein</fullName>
    </recommendedName>
</protein>
<evidence type="ECO:0008006" key="3">
    <source>
        <dbReference type="Google" id="ProtNLM"/>
    </source>
</evidence>
<dbReference type="Gene3D" id="3.30.2000.30">
    <property type="match status" value="1"/>
</dbReference>